<reference evidence="2 3" key="1">
    <citation type="journal article" date="2019" name="Environ. Microbiol.">
        <title>At the nexus of three kingdoms: the genome of the mycorrhizal fungus Gigaspora margarita provides insights into plant, endobacterial and fungal interactions.</title>
        <authorList>
            <person name="Venice F."/>
            <person name="Ghignone S."/>
            <person name="Salvioli di Fossalunga A."/>
            <person name="Amselem J."/>
            <person name="Novero M."/>
            <person name="Xianan X."/>
            <person name="Sedzielewska Toro K."/>
            <person name="Morin E."/>
            <person name="Lipzen A."/>
            <person name="Grigoriev I.V."/>
            <person name="Henrissat B."/>
            <person name="Martin F.M."/>
            <person name="Bonfante P."/>
        </authorList>
    </citation>
    <scope>NUCLEOTIDE SEQUENCE [LARGE SCALE GENOMIC DNA]</scope>
    <source>
        <strain evidence="2 3">BEG34</strain>
    </source>
</reference>
<dbReference type="Proteomes" id="UP000439903">
    <property type="component" value="Unassembled WGS sequence"/>
</dbReference>
<sequence length="113" mass="13178">MPCIICWVSKYLDIDIKEQLSNWLDDKFEVIEEMVVLINTDVNNNNCAQYRLFNNNGAGNENEYEGKENDNYYDENGEKNGDRTNGKENNGYDDEYGMEPMEKKTIVKTMTLL</sequence>
<gene>
    <name evidence="2" type="ORF">F8M41_002968</name>
</gene>
<keyword evidence="3" id="KW-1185">Reference proteome</keyword>
<protein>
    <submittedName>
        <fullName evidence="2">Uncharacterized protein</fullName>
    </submittedName>
</protein>
<comment type="caution">
    <text evidence="2">The sequence shown here is derived from an EMBL/GenBank/DDBJ whole genome shotgun (WGS) entry which is preliminary data.</text>
</comment>
<evidence type="ECO:0000313" key="3">
    <source>
        <dbReference type="Proteomes" id="UP000439903"/>
    </source>
</evidence>
<evidence type="ECO:0000313" key="2">
    <source>
        <dbReference type="EMBL" id="KAF0446153.1"/>
    </source>
</evidence>
<dbReference type="OrthoDB" id="2447036at2759"/>
<accession>A0A8H3XCS6</accession>
<dbReference type="EMBL" id="WTPW01001254">
    <property type="protein sequence ID" value="KAF0446153.1"/>
    <property type="molecule type" value="Genomic_DNA"/>
</dbReference>
<feature type="compositionally biased region" description="Basic and acidic residues" evidence="1">
    <location>
        <begin position="64"/>
        <end position="86"/>
    </location>
</feature>
<proteinExistence type="predicted"/>
<name>A0A8H3XCS6_GIGMA</name>
<organism evidence="2 3">
    <name type="scientific">Gigaspora margarita</name>
    <dbReference type="NCBI Taxonomy" id="4874"/>
    <lineage>
        <taxon>Eukaryota</taxon>
        <taxon>Fungi</taxon>
        <taxon>Fungi incertae sedis</taxon>
        <taxon>Mucoromycota</taxon>
        <taxon>Glomeromycotina</taxon>
        <taxon>Glomeromycetes</taxon>
        <taxon>Diversisporales</taxon>
        <taxon>Gigasporaceae</taxon>
        <taxon>Gigaspora</taxon>
    </lineage>
</organism>
<dbReference type="AlphaFoldDB" id="A0A8H3XCS6"/>
<evidence type="ECO:0000256" key="1">
    <source>
        <dbReference type="SAM" id="MobiDB-lite"/>
    </source>
</evidence>
<feature type="region of interest" description="Disordered" evidence="1">
    <location>
        <begin position="56"/>
        <end position="98"/>
    </location>
</feature>